<evidence type="ECO:0000313" key="1">
    <source>
        <dbReference type="EMBL" id="GAI03379.1"/>
    </source>
</evidence>
<organism evidence="1">
    <name type="scientific">marine sediment metagenome</name>
    <dbReference type="NCBI Taxonomy" id="412755"/>
    <lineage>
        <taxon>unclassified sequences</taxon>
        <taxon>metagenomes</taxon>
        <taxon>ecological metagenomes</taxon>
    </lineage>
</organism>
<comment type="caution">
    <text evidence="1">The sequence shown here is derived from an EMBL/GenBank/DDBJ whole genome shotgun (WGS) entry which is preliminary data.</text>
</comment>
<dbReference type="EMBL" id="BARV01009705">
    <property type="protein sequence ID" value="GAI03379.1"/>
    <property type="molecule type" value="Genomic_DNA"/>
</dbReference>
<reference evidence="1" key="1">
    <citation type="journal article" date="2014" name="Front. Microbiol.">
        <title>High frequency of phylogenetically diverse reductive dehalogenase-homologous genes in deep subseafloor sedimentary metagenomes.</title>
        <authorList>
            <person name="Kawai M."/>
            <person name="Futagami T."/>
            <person name="Toyoda A."/>
            <person name="Takaki Y."/>
            <person name="Nishi S."/>
            <person name="Hori S."/>
            <person name="Arai W."/>
            <person name="Tsubouchi T."/>
            <person name="Morono Y."/>
            <person name="Uchiyama I."/>
            <person name="Ito T."/>
            <person name="Fujiyama A."/>
            <person name="Inagaki F."/>
            <person name="Takami H."/>
        </authorList>
    </citation>
    <scope>NUCLEOTIDE SEQUENCE</scope>
    <source>
        <strain evidence="1">Expedition CK06-06</strain>
    </source>
</reference>
<gene>
    <name evidence="1" type="ORF">S06H3_19047</name>
</gene>
<accession>X1MAI4</accession>
<name>X1MAI4_9ZZZZ</name>
<protein>
    <submittedName>
        <fullName evidence="1">Uncharacterized protein</fullName>
    </submittedName>
</protein>
<proteinExistence type="predicted"/>
<sequence>MVKDLVPRDNMDIVIEMSDLMMIMMMLIFASLLPAIATSTAQTARVMQAMQLEGRSLDKTFVVTDKLAYWDLVSNEPFTSVRYAEVENDGPNDVKVAVNYPDDTHLIEAGRDYGFDKYLAEEKISAIFFKCRGGETAVVRVRVEY</sequence>
<dbReference type="AlphaFoldDB" id="X1MAI4"/>